<sequence length="120" mass="12739">MAACLYNIQNTNLDQRCGGEESLLIGVAFINAPIIFILSLILTLSLSTTILAFSTSGSSLLIGFNSDCPDTTLTSFVLTLRFSTASARFCACSCNNLSIVCKRTSLDKVLSSTKEPSAIS</sequence>
<name>A0A8E1BZJ0_9RICK</name>
<dbReference type="EMBL" id="JFKF01000160">
    <property type="protein sequence ID" value="KDO02393.1"/>
    <property type="molecule type" value="Genomic_DNA"/>
</dbReference>
<keyword evidence="1" id="KW-0812">Transmembrane</keyword>
<dbReference type="Proteomes" id="UP000027161">
    <property type="component" value="Unassembled WGS sequence"/>
</dbReference>
<protein>
    <submittedName>
        <fullName evidence="2">Uncharacterized protein</fullName>
    </submittedName>
</protein>
<organism evidence="2 3">
    <name type="scientific">Rickettsia tamurae subsp. buchneri</name>
    <dbReference type="NCBI Taxonomy" id="1462938"/>
    <lineage>
        <taxon>Bacteria</taxon>
        <taxon>Pseudomonadati</taxon>
        <taxon>Pseudomonadota</taxon>
        <taxon>Alphaproteobacteria</taxon>
        <taxon>Rickettsiales</taxon>
        <taxon>Rickettsiaceae</taxon>
        <taxon>Rickettsieae</taxon>
        <taxon>Rickettsia</taxon>
        <taxon>spotted fever group</taxon>
    </lineage>
</organism>
<evidence type="ECO:0000313" key="3">
    <source>
        <dbReference type="Proteomes" id="UP000027161"/>
    </source>
</evidence>
<evidence type="ECO:0000256" key="1">
    <source>
        <dbReference type="SAM" id="Phobius"/>
    </source>
</evidence>
<reference evidence="2 3" key="1">
    <citation type="submission" date="2014-02" db="EMBL/GenBank/DDBJ databases">
        <title>Draft genome sequence of Rickettsia buchneri sp. nov. ISO7T.</title>
        <authorList>
            <person name="Felsheim R.F."/>
            <person name="Kurtti T.J."/>
            <person name="Munderloh U.G."/>
        </authorList>
    </citation>
    <scope>NUCLEOTIDE SEQUENCE [LARGE SCALE GENOMIC DNA]</scope>
    <source>
        <strain evidence="2 3">ISO7</strain>
    </source>
</reference>
<gene>
    <name evidence="2" type="ORF">REISMN_07325</name>
</gene>
<keyword evidence="1" id="KW-0472">Membrane</keyword>
<comment type="caution">
    <text evidence="2">The sequence shown here is derived from an EMBL/GenBank/DDBJ whole genome shotgun (WGS) entry which is preliminary data.</text>
</comment>
<proteinExistence type="predicted"/>
<accession>A0A8E1BZJ0</accession>
<keyword evidence="1" id="KW-1133">Transmembrane helix</keyword>
<evidence type="ECO:0000313" key="2">
    <source>
        <dbReference type="EMBL" id="KDO02393.1"/>
    </source>
</evidence>
<dbReference type="AlphaFoldDB" id="A0A8E1BZJ0"/>
<feature type="transmembrane region" description="Helical" evidence="1">
    <location>
        <begin position="23"/>
        <end position="53"/>
    </location>
</feature>
<keyword evidence="3" id="KW-1185">Reference proteome</keyword>